<accession>A0A2S5B3B2</accession>
<reference evidence="4 5" key="1">
    <citation type="journal article" date="2018" name="Front. Microbiol.">
        <title>Prospects for Fungal Bioremediation of Acidic Radioactive Waste Sites: Characterization and Genome Sequence of Rhodotorula taiwanensis MD1149.</title>
        <authorList>
            <person name="Tkavc R."/>
            <person name="Matrosova V.Y."/>
            <person name="Grichenko O.E."/>
            <person name="Gostincar C."/>
            <person name="Volpe R.P."/>
            <person name="Klimenkova P."/>
            <person name="Gaidamakova E.K."/>
            <person name="Zhou C.E."/>
            <person name="Stewart B.J."/>
            <person name="Lyman M.G."/>
            <person name="Malfatti S.A."/>
            <person name="Rubinfeld B."/>
            <person name="Courtot M."/>
            <person name="Singh J."/>
            <person name="Dalgard C.L."/>
            <person name="Hamilton T."/>
            <person name="Frey K.G."/>
            <person name="Gunde-Cimerman N."/>
            <person name="Dugan L."/>
            <person name="Daly M.J."/>
        </authorList>
    </citation>
    <scope>NUCLEOTIDE SEQUENCE [LARGE SCALE GENOMIC DNA]</scope>
    <source>
        <strain evidence="4 5">MD1149</strain>
    </source>
</reference>
<feature type="region of interest" description="Disordered" evidence="2">
    <location>
        <begin position="1"/>
        <end position="108"/>
    </location>
</feature>
<protein>
    <recommendedName>
        <fullName evidence="3">C2H2-type domain-containing protein</fullName>
    </recommendedName>
</protein>
<dbReference type="OrthoDB" id="2525897at2759"/>
<dbReference type="InterPro" id="IPR013087">
    <property type="entry name" value="Znf_C2H2_type"/>
</dbReference>
<keyword evidence="5" id="KW-1185">Reference proteome</keyword>
<sequence>MSGYGTRRSSAQQAHPVPIGIQESHSGQPASYGVGTSPYSPSAFSYGATTLSSSAGKLKRPTGINKTRRLSTSRPASSLLSQSMPAGPLQSPAGHRGRSTSVSTHVHVDDLEEEVADDMGIDATEGDISATSPQFGRGPRRDAANRIQTFECEICNKKYRHSTCLIKHRWEHTSHWKEASKLLLSKHQQVQLLEGAAILVAASAGTSLPDEKSFWPAAMSPPASGLLGSLECGINVNSLHTAAASFGSPRWGPSSLMSDAGDFDRSEIDDAESDLDDDENSPPPGAGNGSHDEDAQMVEDGMFDLDLGGSTELPTISVGPSPRPSPLSRLPGDFSSSPMSAVRPALRSADSGFGSVPRSSALREKAASSSASMAAAAAVAASGNALGIIGPTPAVIPTFASEQPQSIRGFNISASR</sequence>
<gene>
    <name evidence="4" type="ORF">BMF94_5586</name>
</gene>
<feature type="compositionally biased region" description="Polar residues" evidence="2">
    <location>
        <begin position="72"/>
        <end position="84"/>
    </location>
</feature>
<evidence type="ECO:0000256" key="1">
    <source>
        <dbReference type="PROSITE-ProRule" id="PRU00042"/>
    </source>
</evidence>
<evidence type="ECO:0000259" key="3">
    <source>
        <dbReference type="PROSITE" id="PS50157"/>
    </source>
</evidence>
<dbReference type="STRING" id="741276.A0A2S5B3B2"/>
<name>A0A2S5B3B2_9BASI</name>
<proteinExistence type="predicted"/>
<feature type="domain" description="C2H2-type" evidence="3">
    <location>
        <begin position="150"/>
        <end position="177"/>
    </location>
</feature>
<keyword evidence="1" id="KW-0479">Metal-binding</keyword>
<dbReference type="AlphaFoldDB" id="A0A2S5B3B2"/>
<dbReference type="EMBL" id="PJQD01000085">
    <property type="protein sequence ID" value="POY71274.1"/>
    <property type="molecule type" value="Genomic_DNA"/>
</dbReference>
<comment type="caution">
    <text evidence="4">The sequence shown here is derived from an EMBL/GenBank/DDBJ whole genome shotgun (WGS) entry which is preliminary data.</text>
</comment>
<evidence type="ECO:0000313" key="5">
    <source>
        <dbReference type="Proteomes" id="UP000237144"/>
    </source>
</evidence>
<keyword evidence="1" id="KW-0863">Zinc-finger</keyword>
<dbReference type="GO" id="GO:0008270">
    <property type="term" value="F:zinc ion binding"/>
    <property type="evidence" value="ECO:0007669"/>
    <property type="project" value="UniProtKB-KW"/>
</dbReference>
<dbReference type="Proteomes" id="UP000237144">
    <property type="component" value="Unassembled WGS sequence"/>
</dbReference>
<keyword evidence="1" id="KW-0862">Zinc</keyword>
<dbReference type="PROSITE" id="PS50157">
    <property type="entry name" value="ZINC_FINGER_C2H2_2"/>
    <property type="match status" value="1"/>
</dbReference>
<feature type="region of interest" description="Disordered" evidence="2">
    <location>
        <begin position="255"/>
        <end position="357"/>
    </location>
</feature>
<organism evidence="4 5">
    <name type="scientific">Rhodotorula taiwanensis</name>
    <dbReference type="NCBI Taxonomy" id="741276"/>
    <lineage>
        <taxon>Eukaryota</taxon>
        <taxon>Fungi</taxon>
        <taxon>Dikarya</taxon>
        <taxon>Basidiomycota</taxon>
        <taxon>Pucciniomycotina</taxon>
        <taxon>Microbotryomycetes</taxon>
        <taxon>Sporidiobolales</taxon>
        <taxon>Sporidiobolaceae</taxon>
        <taxon>Rhodotorula</taxon>
    </lineage>
</organism>
<feature type="compositionally biased region" description="Polar residues" evidence="2">
    <location>
        <begin position="37"/>
        <end position="55"/>
    </location>
</feature>
<evidence type="ECO:0000256" key="2">
    <source>
        <dbReference type="SAM" id="MobiDB-lite"/>
    </source>
</evidence>
<feature type="compositionally biased region" description="Acidic residues" evidence="2">
    <location>
        <begin position="269"/>
        <end position="280"/>
    </location>
</feature>
<evidence type="ECO:0000313" key="4">
    <source>
        <dbReference type="EMBL" id="POY71274.1"/>
    </source>
</evidence>
<dbReference type="PROSITE" id="PS00028">
    <property type="entry name" value="ZINC_FINGER_C2H2_1"/>
    <property type="match status" value="1"/>
</dbReference>